<reference evidence="4" key="1">
    <citation type="submission" date="2020-08" db="EMBL/GenBank/DDBJ databases">
        <title>Genome public.</title>
        <authorList>
            <person name="Liu C."/>
            <person name="Sun Q."/>
        </authorList>
    </citation>
    <scope>NUCLEOTIDE SEQUENCE</scope>
    <source>
        <strain evidence="4">BX22</strain>
    </source>
</reference>
<dbReference type="AlphaFoldDB" id="A0A923L884"/>
<dbReference type="RefSeq" id="WP_186870903.1">
    <property type="nucleotide sequence ID" value="NZ_JACOOL010000013.1"/>
</dbReference>
<dbReference type="InterPro" id="IPR050721">
    <property type="entry name" value="Trk_Ktr_HKT_K-transport"/>
</dbReference>
<dbReference type="EMBL" id="JACOOL010000013">
    <property type="protein sequence ID" value="MBC5638192.1"/>
    <property type="molecule type" value="Genomic_DNA"/>
</dbReference>
<keyword evidence="2" id="KW-0812">Transmembrane</keyword>
<dbReference type="PROSITE" id="PS51201">
    <property type="entry name" value="RCK_N"/>
    <property type="match status" value="1"/>
</dbReference>
<evidence type="ECO:0000256" key="2">
    <source>
        <dbReference type="SAM" id="Phobius"/>
    </source>
</evidence>
<keyword evidence="4" id="KW-0407">Ion channel</keyword>
<gene>
    <name evidence="4" type="ORF">H8S33_15455</name>
</gene>
<dbReference type="PANTHER" id="PTHR43833:SF9">
    <property type="entry name" value="POTASSIUM CHANNEL PROTEIN YUGO-RELATED"/>
    <property type="match status" value="1"/>
</dbReference>
<dbReference type="Pfam" id="PF07885">
    <property type="entry name" value="Ion_trans_2"/>
    <property type="match status" value="1"/>
</dbReference>
<organism evidence="4 5">
    <name type="scientific">Ornithinibacillus hominis</name>
    <dbReference type="NCBI Taxonomy" id="2763055"/>
    <lineage>
        <taxon>Bacteria</taxon>
        <taxon>Bacillati</taxon>
        <taxon>Bacillota</taxon>
        <taxon>Bacilli</taxon>
        <taxon>Bacillales</taxon>
        <taxon>Bacillaceae</taxon>
        <taxon>Ornithinibacillus</taxon>
    </lineage>
</organism>
<feature type="transmembrane region" description="Helical" evidence="2">
    <location>
        <begin position="49"/>
        <end position="67"/>
    </location>
</feature>
<accession>A0A923L884</accession>
<protein>
    <submittedName>
        <fullName evidence="4">Potassium channel family protein</fullName>
    </submittedName>
</protein>
<feature type="domain" description="RCK N-terminal" evidence="3">
    <location>
        <begin position="114"/>
        <end position="245"/>
    </location>
</feature>
<keyword evidence="4" id="KW-0813">Transport</keyword>
<dbReference type="GO" id="GO:0006813">
    <property type="term" value="P:potassium ion transport"/>
    <property type="evidence" value="ECO:0007669"/>
    <property type="project" value="InterPro"/>
</dbReference>
<keyword evidence="2" id="KW-0472">Membrane</keyword>
<feature type="transmembrane region" description="Helical" evidence="2">
    <location>
        <begin position="15"/>
        <end position="37"/>
    </location>
</feature>
<evidence type="ECO:0000313" key="4">
    <source>
        <dbReference type="EMBL" id="MBC5638192.1"/>
    </source>
</evidence>
<dbReference type="SUPFAM" id="SSF51735">
    <property type="entry name" value="NAD(P)-binding Rossmann-fold domains"/>
    <property type="match status" value="1"/>
</dbReference>
<dbReference type="Gene3D" id="3.40.50.720">
    <property type="entry name" value="NAD(P)-binding Rossmann-like Domain"/>
    <property type="match status" value="1"/>
</dbReference>
<dbReference type="Proteomes" id="UP000637359">
    <property type="component" value="Unassembled WGS sequence"/>
</dbReference>
<dbReference type="Gene3D" id="1.10.287.70">
    <property type="match status" value="1"/>
</dbReference>
<evidence type="ECO:0000259" key="3">
    <source>
        <dbReference type="PROSITE" id="PS51201"/>
    </source>
</evidence>
<name>A0A923L884_9BACI</name>
<dbReference type="SUPFAM" id="SSF81324">
    <property type="entry name" value="Voltage-gated potassium channels"/>
    <property type="match status" value="1"/>
</dbReference>
<comment type="subcellular location">
    <subcellularLocation>
        <location evidence="1">Cell membrane</location>
        <topology evidence="1">Multi-pass membrane protein</topology>
    </subcellularLocation>
</comment>
<proteinExistence type="predicted"/>
<evidence type="ECO:0000313" key="5">
    <source>
        <dbReference type="Proteomes" id="UP000637359"/>
    </source>
</evidence>
<keyword evidence="2" id="KW-1133">Transmembrane helix</keyword>
<dbReference type="Pfam" id="PF02254">
    <property type="entry name" value="TrkA_N"/>
    <property type="match status" value="1"/>
</dbReference>
<evidence type="ECO:0000256" key="1">
    <source>
        <dbReference type="ARBA" id="ARBA00004651"/>
    </source>
</evidence>
<dbReference type="InterPro" id="IPR003148">
    <property type="entry name" value="RCK_N"/>
</dbReference>
<dbReference type="PANTHER" id="PTHR43833">
    <property type="entry name" value="POTASSIUM CHANNEL PROTEIN 2-RELATED-RELATED"/>
    <property type="match status" value="1"/>
</dbReference>
<dbReference type="InterPro" id="IPR013099">
    <property type="entry name" value="K_chnl_dom"/>
</dbReference>
<dbReference type="GO" id="GO:0005886">
    <property type="term" value="C:plasma membrane"/>
    <property type="evidence" value="ECO:0007669"/>
    <property type="project" value="UniProtKB-SubCell"/>
</dbReference>
<dbReference type="InterPro" id="IPR036291">
    <property type="entry name" value="NAD(P)-bd_dom_sf"/>
</dbReference>
<sequence length="333" mass="38353">MNTELFKHIYFRLPILVRLFLTILLVMLFFGTVIHFIEPKQFPTIFDGIWWAVVTGATVGYGDYVPLTQLGRIIGIVLILTGGGLLTFYITQFAAATVQHESDLSRGKVAYKGNHHIIIVGWNERSRILMNRILKHDPKKEIVLIDQTVSQMSYRDFPIHFIHGDPTDDYFLQKANIKEAERVVITADDHKSEKQADNQSILTVVAVRGNHDKVPIIVEVMTYNQIDNAKRAGASTILRPNDFMSALLYQEVFKAHSKPFETIIHFLDAQQFHHYEVPEEWVGYPFHEIINPLQKNGRLLLGIQRDGEWIFNPQRELLLVKGDILITSIPWER</sequence>
<feature type="transmembrane region" description="Helical" evidence="2">
    <location>
        <begin position="73"/>
        <end position="98"/>
    </location>
</feature>
<keyword evidence="4" id="KW-0406">Ion transport</keyword>
<dbReference type="SUPFAM" id="SSF116726">
    <property type="entry name" value="TrkA C-terminal domain-like"/>
    <property type="match status" value="1"/>
</dbReference>
<dbReference type="InterPro" id="IPR036721">
    <property type="entry name" value="RCK_C_sf"/>
</dbReference>
<dbReference type="GO" id="GO:0034220">
    <property type="term" value="P:monoatomic ion transmembrane transport"/>
    <property type="evidence" value="ECO:0007669"/>
    <property type="project" value="UniProtKB-KW"/>
</dbReference>
<comment type="caution">
    <text evidence="4">The sequence shown here is derived from an EMBL/GenBank/DDBJ whole genome shotgun (WGS) entry which is preliminary data.</text>
</comment>
<keyword evidence="5" id="KW-1185">Reference proteome</keyword>